<organism evidence="3 4">
    <name type="scientific">Paenibacillus catalpae</name>
    <dbReference type="NCBI Taxonomy" id="1045775"/>
    <lineage>
        <taxon>Bacteria</taxon>
        <taxon>Bacillati</taxon>
        <taxon>Bacillota</taxon>
        <taxon>Bacilli</taxon>
        <taxon>Bacillales</taxon>
        <taxon>Paenibacillaceae</taxon>
        <taxon>Paenibacillus</taxon>
    </lineage>
</organism>
<keyword evidence="4" id="KW-1185">Reference proteome</keyword>
<dbReference type="OrthoDB" id="142430at2"/>
<dbReference type="Gene3D" id="2.120.10.10">
    <property type="match status" value="1"/>
</dbReference>
<dbReference type="InterPro" id="IPR036195">
    <property type="entry name" value="AbfB_ABD_sf"/>
</dbReference>
<dbReference type="AlphaFoldDB" id="A0A1I2FWG7"/>
<dbReference type="GO" id="GO:0046556">
    <property type="term" value="F:alpha-L-arabinofuranosidase activity"/>
    <property type="evidence" value="ECO:0007669"/>
    <property type="project" value="InterPro"/>
</dbReference>
<dbReference type="Pfam" id="PF05270">
    <property type="entry name" value="AbfB"/>
    <property type="match status" value="1"/>
</dbReference>
<dbReference type="STRING" id="1045775.SAMN05216378_5052"/>
<dbReference type="EMBL" id="FOMT01000005">
    <property type="protein sequence ID" value="SFF08866.1"/>
    <property type="molecule type" value="Genomic_DNA"/>
</dbReference>
<evidence type="ECO:0000313" key="3">
    <source>
        <dbReference type="EMBL" id="SFF08866.1"/>
    </source>
</evidence>
<dbReference type="Gene3D" id="2.80.10.50">
    <property type="match status" value="1"/>
</dbReference>
<gene>
    <name evidence="3" type="ORF">SAMN05216378_5052</name>
</gene>
<dbReference type="GO" id="GO:0046373">
    <property type="term" value="P:L-arabinose metabolic process"/>
    <property type="evidence" value="ECO:0007669"/>
    <property type="project" value="InterPro"/>
</dbReference>
<accession>A0A1I2FWG7</accession>
<name>A0A1I2FWG7_9BACL</name>
<feature type="domain" description="Alpha-L-arabinofuranosidase B arabinose-binding" evidence="2">
    <location>
        <begin position="411"/>
        <end position="517"/>
    </location>
</feature>
<evidence type="ECO:0000259" key="2">
    <source>
        <dbReference type="Pfam" id="PF05270"/>
    </source>
</evidence>
<dbReference type="CDD" id="cd15482">
    <property type="entry name" value="Sialidase_non-viral"/>
    <property type="match status" value="1"/>
</dbReference>
<dbReference type="PANTHER" id="PTHR38792">
    <property type="entry name" value="BNR/ASP-BOX REPEAT DOMAIN PROTEIN (AFU_ORTHOLOGUE AFUA_7G06430)-RELATED"/>
    <property type="match status" value="1"/>
</dbReference>
<evidence type="ECO:0000256" key="1">
    <source>
        <dbReference type="SAM" id="SignalP"/>
    </source>
</evidence>
<dbReference type="InterPro" id="IPR007934">
    <property type="entry name" value="AbfB_ABD"/>
</dbReference>
<dbReference type="SUPFAM" id="SSF110296">
    <property type="entry name" value="Oligoxyloglucan reducing end-specific cellobiohydrolase"/>
    <property type="match status" value="1"/>
</dbReference>
<reference evidence="4" key="1">
    <citation type="submission" date="2016-10" db="EMBL/GenBank/DDBJ databases">
        <authorList>
            <person name="Varghese N."/>
            <person name="Submissions S."/>
        </authorList>
    </citation>
    <scope>NUCLEOTIDE SEQUENCE [LARGE SCALE GENOMIC DNA]</scope>
    <source>
        <strain evidence="4">CGMCC 1.10784</strain>
    </source>
</reference>
<dbReference type="PANTHER" id="PTHR38792:SF3">
    <property type="entry name" value="BNR_ASP-BOX REPEAT DOMAIN PROTEIN (AFU_ORTHOLOGUE AFUA_7G06430)-RELATED"/>
    <property type="match status" value="1"/>
</dbReference>
<dbReference type="RefSeq" id="WP_139230834.1">
    <property type="nucleotide sequence ID" value="NZ_FOMT01000005.1"/>
</dbReference>
<sequence length="518" mass="56324">MGNKLLKRVWIKTIGLALLACLMIMGEASAFGPSTMYTSPSTDPGPGTLYPRAIRLQYNGASNGTMLATFEHYVNGTPTFPIYRSTDGGVSWTQISQVSDTVNGWGMRYQPFLYELPQAIGSMPAGTLLCAGNSIPSDLSQTKLDLYKSTDKGLTWTFVSSIATGGRADPNGSYDPVWEPFLLVANNKLIMYYSDERDAAHNQKLVHVTSTNGTTWSSAVEDIALADSTKRPGMSTVAKLGNGNYIMTYEYGGSPNGNFAVYYKISSNPENFGAATDPGTLLKTRDGVIPSSSPYVVWVPGTGPNGTIAVSANSSTDLYLNSENGASDTWTRVSTVVPQGYSRAIVPLADNHSVIILTGGPLGSGHNSVRYGSKDLGDAAQIHQIESSRYAGYYMRHYNFLARIDINPSPINDSRFRMVPGLADSGGVSFESVNFPGYYLRHYNYVMQVSRNDGTTTFQQDATFYQTAGLANSSQVSFRSYNFPTYYLRQLNYSGMRIDPLSASSSTTDKQDATFIIH</sequence>
<dbReference type="SUPFAM" id="SSF110221">
    <property type="entry name" value="AbfB domain"/>
    <property type="match status" value="1"/>
</dbReference>
<dbReference type="Proteomes" id="UP000198855">
    <property type="component" value="Unassembled WGS sequence"/>
</dbReference>
<evidence type="ECO:0000313" key="4">
    <source>
        <dbReference type="Proteomes" id="UP000198855"/>
    </source>
</evidence>
<feature type="signal peptide" evidence="1">
    <location>
        <begin position="1"/>
        <end position="30"/>
    </location>
</feature>
<proteinExistence type="predicted"/>
<keyword evidence="1" id="KW-0732">Signal</keyword>
<dbReference type="CDD" id="cd23399">
    <property type="entry name" value="beta-trefoil_ABD_ABFB"/>
    <property type="match status" value="1"/>
</dbReference>
<feature type="chain" id="PRO_5011738839" evidence="1">
    <location>
        <begin position="31"/>
        <end position="518"/>
    </location>
</feature>
<protein>
    <submittedName>
        <fullName evidence="3">Alpha-L-arabinofuranosidase B (ABFB) domain-containing protein</fullName>
    </submittedName>
</protein>